<comment type="caution">
    <text evidence="8">The sequence shown here is derived from an EMBL/GenBank/DDBJ whole genome shotgun (WGS) entry which is preliminary data.</text>
</comment>
<keyword evidence="6 7" id="KW-0472">Membrane</keyword>
<keyword evidence="2 7" id="KW-1003">Cell membrane</keyword>
<dbReference type="GO" id="GO:0008961">
    <property type="term" value="F:phosphatidylglycerol-prolipoprotein diacylglyceryl transferase activity"/>
    <property type="evidence" value="ECO:0007669"/>
    <property type="project" value="UniProtKB-UniRule"/>
</dbReference>
<evidence type="ECO:0000256" key="4">
    <source>
        <dbReference type="ARBA" id="ARBA00022692"/>
    </source>
</evidence>
<keyword evidence="5 7" id="KW-1133">Transmembrane helix</keyword>
<feature type="transmembrane region" description="Helical" evidence="7">
    <location>
        <begin position="208"/>
        <end position="228"/>
    </location>
</feature>
<dbReference type="PANTHER" id="PTHR30589">
    <property type="entry name" value="PROLIPOPROTEIN DIACYLGLYCERYL TRANSFERASE"/>
    <property type="match status" value="1"/>
</dbReference>
<evidence type="ECO:0000313" key="9">
    <source>
        <dbReference type="Proteomes" id="UP000469325"/>
    </source>
</evidence>
<keyword evidence="3 7" id="KW-0808">Transferase</keyword>
<comment type="function">
    <text evidence="7">Catalyzes the transfer of the diacylglyceryl group from phosphatidylglycerol to the sulfhydryl group of the N-terminal cysteine of a prolipoprotein, the first step in the formation of mature lipoproteins.</text>
</comment>
<evidence type="ECO:0000256" key="3">
    <source>
        <dbReference type="ARBA" id="ARBA00022679"/>
    </source>
</evidence>
<gene>
    <name evidence="7" type="primary">lgt</name>
    <name evidence="8" type="ORF">FYJ68_05985</name>
</gene>
<dbReference type="EC" id="2.5.1.145" evidence="7"/>
<dbReference type="Pfam" id="PF01790">
    <property type="entry name" value="LGT"/>
    <property type="match status" value="1"/>
</dbReference>
<evidence type="ECO:0000313" key="8">
    <source>
        <dbReference type="EMBL" id="MST72654.1"/>
    </source>
</evidence>
<dbReference type="EMBL" id="VUNC01000004">
    <property type="protein sequence ID" value="MST72654.1"/>
    <property type="molecule type" value="Genomic_DNA"/>
</dbReference>
<dbReference type="HAMAP" id="MF_01147">
    <property type="entry name" value="Lgt"/>
    <property type="match status" value="1"/>
</dbReference>
<feature type="transmembrane region" description="Helical" evidence="7">
    <location>
        <begin position="99"/>
        <end position="117"/>
    </location>
</feature>
<keyword evidence="4 7" id="KW-0812">Transmembrane</keyword>
<feature type="transmembrane region" description="Helical" evidence="7">
    <location>
        <begin position="179"/>
        <end position="196"/>
    </location>
</feature>
<dbReference type="UniPathway" id="UPA00664"/>
<evidence type="ECO:0000256" key="1">
    <source>
        <dbReference type="ARBA" id="ARBA00007150"/>
    </source>
</evidence>
<sequence>MWLDTIYHATNPVAFALGPLTVRWYGLAYLAGFVCAGLVMMRTSRRWRLGLTSDEVLNIVVGVAFGVIVGARLGYVLFYGAGYYLANPIKILAFNEGGMSFHGGLVGAIVGGALVCRQMRISIPTVCDLAVIGAPIGLFFGRCANFINGELWGKPTDLPWGVMFSNTGGGYVYRHPSQLYEAILEGIVIFVVLYALSRRVPPRPQGTFLGTFLALYGCFRFLIEFVRMPDSQLGYLLGTGWLTMGQCLSVPLAILGVVLVVWAHRLDRPQVGHLESARG</sequence>
<comment type="similarity">
    <text evidence="1 7">Belongs to the Lgt family.</text>
</comment>
<evidence type="ECO:0000256" key="7">
    <source>
        <dbReference type="HAMAP-Rule" id="MF_01147"/>
    </source>
</evidence>
<evidence type="ECO:0000256" key="6">
    <source>
        <dbReference type="ARBA" id="ARBA00023136"/>
    </source>
</evidence>
<feature type="transmembrane region" description="Helical" evidence="7">
    <location>
        <begin position="56"/>
        <end position="79"/>
    </location>
</feature>
<dbReference type="NCBIfam" id="TIGR00544">
    <property type="entry name" value="lgt"/>
    <property type="match status" value="1"/>
</dbReference>
<feature type="transmembrane region" description="Helical" evidence="7">
    <location>
        <begin position="24"/>
        <end position="44"/>
    </location>
</feature>
<dbReference type="PROSITE" id="PS01311">
    <property type="entry name" value="LGT"/>
    <property type="match status" value="1"/>
</dbReference>
<dbReference type="GO" id="GO:0005886">
    <property type="term" value="C:plasma membrane"/>
    <property type="evidence" value="ECO:0007669"/>
    <property type="project" value="UniProtKB-SubCell"/>
</dbReference>
<feature type="transmembrane region" description="Helical" evidence="7">
    <location>
        <begin position="129"/>
        <end position="147"/>
    </location>
</feature>
<dbReference type="AlphaFoldDB" id="A0A6N7XNV8"/>
<keyword evidence="9" id="KW-1185">Reference proteome</keyword>
<dbReference type="GO" id="GO:0042158">
    <property type="term" value="P:lipoprotein biosynthetic process"/>
    <property type="evidence" value="ECO:0007669"/>
    <property type="project" value="UniProtKB-UniRule"/>
</dbReference>
<dbReference type="RefSeq" id="WP_154435014.1">
    <property type="nucleotide sequence ID" value="NZ_VUNC01000004.1"/>
</dbReference>
<organism evidence="8 9">
    <name type="scientific">Olsenella porci</name>
    <dbReference type="NCBI Taxonomy" id="2652279"/>
    <lineage>
        <taxon>Bacteria</taxon>
        <taxon>Bacillati</taxon>
        <taxon>Actinomycetota</taxon>
        <taxon>Coriobacteriia</taxon>
        <taxon>Coriobacteriales</taxon>
        <taxon>Atopobiaceae</taxon>
        <taxon>Olsenella</taxon>
    </lineage>
</organism>
<keyword evidence="8" id="KW-0449">Lipoprotein</keyword>
<dbReference type="PANTHER" id="PTHR30589:SF0">
    <property type="entry name" value="PHOSPHATIDYLGLYCEROL--PROLIPOPROTEIN DIACYLGLYCERYL TRANSFERASE"/>
    <property type="match status" value="1"/>
</dbReference>
<feature type="transmembrane region" description="Helical" evidence="7">
    <location>
        <begin position="240"/>
        <end position="263"/>
    </location>
</feature>
<dbReference type="Proteomes" id="UP000469325">
    <property type="component" value="Unassembled WGS sequence"/>
</dbReference>
<protein>
    <recommendedName>
        <fullName evidence="7">Phosphatidylglycerol--prolipoprotein diacylglyceryl transferase</fullName>
        <ecNumber evidence="7">2.5.1.145</ecNumber>
    </recommendedName>
</protein>
<feature type="binding site" evidence="7">
    <location>
        <position position="142"/>
    </location>
    <ligand>
        <name>a 1,2-diacyl-sn-glycero-3-phospho-(1'-sn-glycerol)</name>
        <dbReference type="ChEBI" id="CHEBI:64716"/>
    </ligand>
</feature>
<comment type="pathway">
    <text evidence="7">Protein modification; lipoprotein biosynthesis (diacylglyceryl transfer).</text>
</comment>
<name>A0A6N7XNV8_9ACTN</name>
<dbReference type="InterPro" id="IPR001640">
    <property type="entry name" value="Lgt"/>
</dbReference>
<reference evidence="8 9" key="1">
    <citation type="submission" date="2019-08" db="EMBL/GenBank/DDBJ databases">
        <title>In-depth cultivation of the pig gut microbiome towards novel bacterial diversity and tailored functional studies.</title>
        <authorList>
            <person name="Wylensek D."/>
            <person name="Hitch T.C.A."/>
            <person name="Clavel T."/>
        </authorList>
    </citation>
    <scope>NUCLEOTIDE SEQUENCE [LARGE SCALE GENOMIC DNA]</scope>
    <source>
        <strain evidence="8 9">CA-Schmier-601-WT-1</strain>
    </source>
</reference>
<proteinExistence type="inferred from homology"/>
<comment type="catalytic activity">
    <reaction evidence="7">
        <text>L-cysteinyl-[prolipoprotein] + a 1,2-diacyl-sn-glycero-3-phospho-(1'-sn-glycerol) = an S-1,2-diacyl-sn-glyceryl-L-cysteinyl-[prolipoprotein] + sn-glycerol 1-phosphate + H(+)</text>
        <dbReference type="Rhea" id="RHEA:56712"/>
        <dbReference type="Rhea" id="RHEA-COMP:14679"/>
        <dbReference type="Rhea" id="RHEA-COMP:14680"/>
        <dbReference type="ChEBI" id="CHEBI:15378"/>
        <dbReference type="ChEBI" id="CHEBI:29950"/>
        <dbReference type="ChEBI" id="CHEBI:57685"/>
        <dbReference type="ChEBI" id="CHEBI:64716"/>
        <dbReference type="ChEBI" id="CHEBI:140658"/>
        <dbReference type="EC" id="2.5.1.145"/>
    </reaction>
</comment>
<evidence type="ECO:0000256" key="2">
    <source>
        <dbReference type="ARBA" id="ARBA00022475"/>
    </source>
</evidence>
<comment type="subcellular location">
    <subcellularLocation>
        <location evidence="7">Cell membrane</location>
        <topology evidence="7">Multi-pass membrane protein</topology>
    </subcellularLocation>
</comment>
<accession>A0A6N7XNV8</accession>
<evidence type="ECO:0000256" key="5">
    <source>
        <dbReference type="ARBA" id="ARBA00022989"/>
    </source>
</evidence>